<reference evidence="1 2" key="1">
    <citation type="submission" date="2018-06" db="EMBL/GenBank/DDBJ databases">
        <authorList>
            <consortium name="Pathogen Informatics"/>
            <person name="Doyle S."/>
        </authorList>
    </citation>
    <scope>NUCLEOTIDE SEQUENCE [LARGE SCALE GENOMIC DNA]</scope>
    <source>
        <strain evidence="1 2">NCTC10295</strain>
    </source>
</reference>
<dbReference type="RefSeq" id="WP_066079153.1">
    <property type="nucleotide sequence ID" value="NZ_CP181246.1"/>
</dbReference>
<sequence length="227" mass="25018">MHKHSHTIAGKTVSAYLPARADLPLLLTFLTQEESDQLAALLNGQAALISVDEPLWEHAFTPWPAPAAFKKAPEFSGGADDNLNWIIRELLPQIEQTHALQPQWRGLIGYSLGGLFTAYAAYQPTPFTRFASVSGSLWFDGWADFIANHSLNTLPHTAYFSVGDTEKNSKNPRMAVVETNTLATRQNWQTQGVSCTFELNSGGHFQDIPQRMAKAASYLLENTAESA</sequence>
<evidence type="ECO:0000313" key="1">
    <source>
        <dbReference type="EMBL" id="STZ75957.1"/>
    </source>
</evidence>
<dbReference type="SUPFAM" id="SSF53474">
    <property type="entry name" value="alpha/beta-Hydrolases"/>
    <property type="match status" value="1"/>
</dbReference>
<protein>
    <submittedName>
        <fullName evidence="1">Predicted hydrolase of the alpha/beta superfamily</fullName>
    </submittedName>
</protein>
<proteinExistence type="predicted"/>
<dbReference type="Gene3D" id="3.40.50.1820">
    <property type="entry name" value="alpha/beta hydrolase"/>
    <property type="match status" value="1"/>
</dbReference>
<dbReference type="AlphaFoldDB" id="A0A378UF55"/>
<dbReference type="Pfam" id="PF00756">
    <property type="entry name" value="Esterase"/>
    <property type="match status" value="1"/>
</dbReference>
<dbReference type="InterPro" id="IPR029058">
    <property type="entry name" value="AB_hydrolase_fold"/>
</dbReference>
<keyword evidence="1" id="KW-0378">Hydrolase</keyword>
<evidence type="ECO:0000313" key="2">
    <source>
        <dbReference type="Proteomes" id="UP000254651"/>
    </source>
</evidence>
<accession>A0A378UF55</accession>
<keyword evidence="2" id="KW-1185">Reference proteome</keyword>
<dbReference type="Proteomes" id="UP000254651">
    <property type="component" value="Unassembled WGS sequence"/>
</dbReference>
<dbReference type="InterPro" id="IPR050583">
    <property type="entry name" value="Mycobacterial_A85_antigen"/>
</dbReference>
<dbReference type="PANTHER" id="PTHR48098:SF6">
    <property type="entry name" value="FERRI-BACILLIBACTIN ESTERASE BESA"/>
    <property type="match status" value="1"/>
</dbReference>
<name>A0A378UF55_BERDE</name>
<gene>
    <name evidence="1" type="ORF">NCTC10295_00711</name>
</gene>
<dbReference type="PANTHER" id="PTHR48098">
    <property type="entry name" value="ENTEROCHELIN ESTERASE-RELATED"/>
    <property type="match status" value="1"/>
</dbReference>
<dbReference type="GO" id="GO:0016787">
    <property type="term" value="F:hydrolase activity"/>
    <property type="evidence" value="ECO:0007669"/>
    <property type="project" value="UniProtKB-KW"/>
</dbReference>
<organism evidence="1 2">
    <name type="scientific">Bergeriella denitrificans</name>
    <name type="common">Neisseria denitrificans</name>
    <dbReference type="NCBI Taxonomy" id="494"/>
    <lineage>
        <taxon>Bacteria</taxon>
        <taxon>Pseudomonadati</taxon>
        <taxon>Pseudomonadota</taxon>
        <taxon>Betaproteobacteria</taxon>
        <taxon>Neisseriales</taxon>
        <taxon>Neisseriaceae</taxon>
        <taxon>Bergeriella</taxon>
    </lineage>
</organism>
<dbReference type="InterPro" id="IPR000801">
    <property type="entry name" value="Esterase-like"/>
</dbReference>
<dbReference type="EMBL" id="UGQS01000001">
    <property type="protein sequence ID" value="STZ75957.1"/>
    <property type="molecule type" value="Genomic_DNA"/>
</dbReference>